<evidence type="ECO:0000256" key="3">
    <source>
        <dbReference type="ARBA" id="ARBA00022801"/>
    </source>
</evidence>
<dbReference type="KEGG" id="mtar:DF168_01750"/>
<dbReference type="PANTHER" id="PTHR37326">
    <property type="entry name" value="BLL3975 PROTEIN"/>
    <property type="match status" value="1"/>
</dbReference>
<sequence>MQSIESVRKLDPWYYLPKPDSKSCSWLETPEGEVLRYLHPIVEDGASTVDRSLPVTVINGAREGPLLLLLAGEHGNEYENIVALQNHLIDLAPGVMKGRVVAITCCSVDSYQNNIRVGHEDGQNLARCYPGRRNGCLTERVAWTLQHDFLGHRGRDKPDLMVALHTFGPTMIGPTMCGYNIYRESPVLNHAEREASLATGFELIWGHEFDPTHAAKSEIGVDDSGRTALYAAFLAGVPAIYWETTWGMGGEDEYRHGLLRIMKHLGMLEGENDLLPSRRHIVTMGHGSGNLASHNRTPVNGLWVPIVGIWDEVKEGDVLGIVRDLFGRTLQEIRSQRRGVVIGLPKMQYIRKGMQCGVVV</sequence>
<dbReference type="SUPFAM" id="SSF53187">
    <property type="entry name" value="Zn-dependent exopeptidases"/>
    <property type="match status" value="1"/>
</dbReference>
<evidence type="ECO:0000259" key="5">
    <source>
        <dbReference type="Pfam" id="PF24827"/>
    </source>
</evidence>
<evidence type="ECO:0000313" key="7">
    <source>
        <dbReference type="Proteomes" id="UP000247465"/>
    </source>
</evidence>
<evidence type="ECO:0000256" key="1">
    <source>
        <dbReference type="ARBA" id="ARBA00001947"/>
    </source>
</evidence>
<dbReference type="Pfam" id="PF24827">
    <property type="entry name" value="AstE_AspA_cat"/>
    <property type="match status" value="1"/>
</dbReference>
<feature type="domain" description="Succinylglutamate desuccinylase/Aspartoacylase catalytic" evidence="5">
    <location>
        <begin position="64"/>
        <end position="171"/>
    </location>
</feature>
<accession>A0A2Z4AH84</accession>
<evidence type="ECO:0000256" key="2">
    <source>
        <dbReference type="ARBA" id="ARBA00022723"/>
    </source>
</evidence>
<dbReference type="GO" id="GO:0046872">
    <property type="term" value="F:metal ion binding"/>
    <property type="evidence" value="ECO:0007669"/>
    <property type="project" value="UniProtKB-KW"/>
</dbReference>
<dbReference type="PANTHER" id="PTHR37326:SF1">
    <property type="entry name" value="BLL3975 PROTEIN"/>
    <property type="match status" value="1"/>
</dbReference>
<proteinExistence type="predicted"/>
<protein>
    <submittedName>
        <fullName evidence="6">N-alpha-acetyl-L-2,4-diaminobutyric acid deacetylase</fullName>
        <ecNumber evidence="6">3.5.1.125</ecNumber>
    </submittedName>
</protein>
<dbReference type="Gene3D" id="3.40.630.10">
    <property type="entry name" value="Zn peptidases"/>
    <property type="match status" value="1"/>
</dbReference>
<name>A0A2Z4AH84_9BACT</name>
<keyword evidence="4" id="KW-0862">Zinc</keyword>
<dbReference type="AlphaFoldDB" id="A0A2Z4AH84"/>
<evidence type="ECO:0000313" key="6">
    <source>
        <dbReference type="EMBL" id="AWT60536.1"/>
    </source>
</evidence>
<reference evidence="6 7" key="1">
    <citation type="submission" date="2018-06" db="EMBL/GenBank/DDBJ databases">
        <title>Draft Genome Sequence of a Novel Marine Bacterium Related to the Verrucomicrobia.</title>
        <authorList>
            <person name="Vosseberg J."/>
            <person name="Martijn J."/>
            <person name="Ettema T.J.G."/>
        </authorList>
    </citation>
    <scope>NUCLEOTIDE SEQUENCE [LARGE SCALE GENOMIC DNA]</scope>
    <source>
        <strain evidence="6">TARA_B100001123</strain>
    </source>
</reference>
<organism evidence="6 7">
    <name type="scientific">Candidatus Moanibacter tarae</name>
    <dbReference type="NCBI Taxonomy" id="2200854"/>
    <lineage>
        <taxon>Bacteria</taxon>
        <taxon>Pseudomonadati</taxon>
        <taxon>Verrucomicrobiota</taxon>
        <taxon>Opitutia</taxon>
        <taxon>Puniceicoccales</taxon>
        <taxon>Puniceicoccales incertae sedis</taxon>
        <taxon>Candidatus Moanibacter</taxon>
    </lineage>
</organism>
<dbReference type="EMBL" id="CP029803">
    <property type="protein sequence ID" value="AWT60536.1"/>
    <property type="molecule type" value="Genomic_DNA"/>
</dbReference>
<evidence type="ECO:0000256" key="4">
    <source>
        <dbReference type="ARBA" id="ARBA00022833"/>
    </source>
</evidence>
<dbReference type="InterPro" id="IPR055438">
    <property type="entry name" value="AstE_AspA_cat"/>
</dbReference>
<comment type="cofactor">
    <cofactor evidence="1">
        <name>Zn(2+)</name>
        <dbReference type="ChEBI" id="CHEBI:29105"/>
    </cofactor>
</comment>
<dbReference type="EC" id="3.5.1.125" evidence="6"/>
<keyword evidence="2" id="KW-0479">Metal-binding</keyword>
<dbReference type="GO" id="GO:0016788">
    <property type="term" value="F:hydrolase activity, acting on ester bonds"/>
    <property type="evidence" value="ECO:0007669"/>
    <property type="project" value="InterPro"/>
</dbReference>
<keyword evidence="3 6" id="KW-0378">Hydrolase</keyword>
<dbReference type="Proteomes" id="UP000247465">
    <property type="component" value="Chromosome"/>
</dbReference>
<gene>
    <name evidence="6" type="primary">doeB</name>
    <name evidence="6" type="ORF">DF168_01750</name>
</gene>
<dbReference type="InterPro" id="IPR053138">
    <property type="entry name" value="N-alpha-Ac-DABA_deacetylase"/>
</dbReference>
<dbReference type="CDD" id="cd06230">
    <property type="entry name" value="M14_ASTE_ASPA_like"/>
    <property type="match status" value="1"/>
</dbReference>